<evidence type="ECO:0000313" key="2">
    <source>
        <dbReference type="Proteomes" id="UP000318186"/>
    </source>
</evidence>
<accession>A0A561TU74</accession>
<dbReference type="RefSeq" id="WP_375882507.1">
    <property type="nucleotide sequence ID" value="NZ_JBHJUX010000006.1"/>
</dbReference>
<reference evidence="1 2" key="1">
    <citation type="submission" date="2019-06" db="EMBL/GenBank/DDBJ databases">
        <title>Sequencing the genomes of 1000 actinobacteria strains.</title>
        <authorList>
            <person name="Klenk H.-P."/>
        </authorList>
    </citation>
    <scope>NUCLEOTIDE SEQUENCE [LARGE SCALE GENOMIC DNA]</scope>
    <source>
        <strain evidence="1 2">DSM 42059</strain>
    </source>
</reference>
<proteinExistence type="predicted"/>
<dbReference type="Proteomes" id="UP000318186">
    <property type="component" value="Unassembled WGS sequence"/>
</dbReference>
<protein>
    <submittedName>
        <fullName evidence="1">Uncharacterized protein</fullName>
    </submittedName>
</protein>
<organism evidence="1 2">
    <name type="scientific">Streptomyces brevispora</name>
    <dbReference type="NCBI Taxonomy" id="887462"/>
    <lineage>
        <taxon>Bacteria</taxon>
        <taxon>Bacillati</taxon>
        <taxon>Actinomycetota</taxon>
        <taxon>Actinomycetes</taxon>
        <taxon>Kitasatosporales</taxon>
        <taxon>Streptomycetaceae</taxon>
        <taxon>Streptomyces</taxon>
    </lineage>
</organism>
<name>A0A561TU74_9ACTN</name>
<comment type="caution">
    <text evidence="1">The sequence shown here is derived from an EMBL/GenBank/DDBJ whole genome shotgun (WGS) entry which is preliminary data.</text>
</comment>
<gene>
    <name evidence="1" type="ORF">FHX80_1358</name>
</gene>
<dbReference type="EMBL" id="VIWW01000003">
    <property type="protein sequence ID" value="TWF90643.1"/>
    <property type="molecule type" value="Genomic_DNA"/>
</dbReference>
<evidence type="ECO:0000313" key="1">
    <source>
        <dbReference type="EMBL" id="TWF90643.1"/>
    </source>
</evidence>
<dbReference type="AlphaFoldDB" id="A0A561TU74"/>
<sequence>MMILGIHAYKVSVFPLAGPGAVTPAERMARREDAYRLTAADRLTHHVREAAAATLEAIDGGSEPAALSAVENLMEAVQEQRCDR</sequence>